<dbReference type="Proteomes" id="UP001146019">
    <property type="component" value="Unassembled WGS sequence"/>
</dbReference>
<gene>
    <name evidence="1" type="ORF">OSH00_07925</name>
</gene>
<sequence length="291" mass="33487">MSDKKYTTDIDKPITEVEINKYYLVIGTEANATYAYQNAKVTFSSKIAKHQYLTGPNLDWGHAFFYVVENDDVFSFFSFGPSAGKKLGDNKIMGNASTCQYPIGEVAQLYVLDINVDEAKKIRNEVKKMYEKTNNQFYNHETSEWEQKVVNDKKYRAMTNETCAKEAYRILSSILNDKIPNAYGYVKMYGISKKAICPFAWNEHLSNSNLKHYSYPEYPNVGKAKELLAAFKLDNDKENENLKYTYFLRTPSANSMGYGVMVPEFDPVNTTDWFLIEGDEDPLKIYSYFNG</sequence>
<protein>
    <submittedName>
        <fullName evidence="1">Uncharacterized protein</fullName>
    </submittedName>
</protein>
<name>A0A9X3DSG3_9GAMM</name>
<dbReference type="AlphaFoldDB" id="A0A9X3DSG3"/>
<proteinExistence type="predicted"/>
<organism evidence="1 2">
    <name type="scientific">Acinetobacter nematophilus</name>
    <dbReference type="NCBI Taxonomy" id="2994642"/>
    <lineage>
        <taxon>Bacteria</taxon>
        <taxon>Pseudomonadati</taxon>
        <taxon>Pseudomonadota</taxon>
        <taxon>Gammaproteobacteria</taxon>
        <taxon>Moraxellales</taxon>
        <taxon>Moraxellaceae</taxon>
        <taxon>Acinetobacter</taxon>
    </lineage>
</organism>
<comment type="caution">
    <text evidence="1">The sequence shown here is derived from an EMBL/GenBank/DDBJ whole genome shotgun (WGS) entry which is preliminary data.</text>
</comment>
<reference evidence="1" key="1">
    <citation type="submission" date="2022-11" db="EMBL/GenBank/DDBJ databases">
        <title>Biodiversity and phylogenetic relationships of bacteria.</title>
        <authorList>
            <person name="Machado R.A.R."/>
            <person name="Bhat A."/>
            <person name="Loulou A."/>
            <person name="Kallel S."/>
        </authorList>
    </citation>
    <scope>NUCLEOTIDE SEQUENCE</scope>
    <source>
        <strain evidence="1">A-IN1</strain>
    </source>
</reference>
<dbReference type="RefSeq" id="WP_266129984.1">
    <property type="nucleotide sequence ID" value="NZ_JAPKMY010000003.1"/>
</dbReference>
<evidence type="ECO:0000313" key="1">
    <source>
        <dbReference type="EMBL" id="MCX5467674.1"/>
    </source>
</evidence>
<keyword evidence="2" id="KW-1185">Reference proteome</keyword>
<dbReference type="EMBL" id="JAPKMY010000003">
    <property type="protein sequence ID" value="MCX5467674.1"/>
    <property type="molecule type" value="Genomic_DNA"/>
</dbReference>
<accession>A0A9X3DSG3</accession>
<evidence type="ECO:0000313" key="2">
    <source>
        <dbReference type="Proteomes" id="UP001146019"/>
    </source>
</evidence>